<organism evidence="1 5">
    <name type="scientific">Roseburia inulinivorans</name>
    <dbReference type="NCBI Taxonomy" id="360807"/>
    <lineage>
        <taxon>Bacteria</taxon>
        <taxon>Bacillati</taxon>
        <taxon>Bacillota</taxon>
        <taxon>Clostridia</taxon>
        <taxon>Lachnospirales</taxon>
        <taxon>Lachnospiraceae</taxon>
        <taxon>Roseburia</taxon>
    </lineage>
</organism>
<evidence type="ECO:0000313" key="6">
    <source>
        <dbReference type="Proteomes" id="UP000266391"/>
    </source>
</evidence>
<dbReference type="Proteomes" id="UP000095395">
    <property type="component" value="Unassembled WGS sequence"/>
</dbReference>
<dbReference type="AlphaFoldDB" id="A0A174BRI3"/>
<gene>
    <name evidence="4" type="ORF">DW813_08280</name>
    <name evidence="3" type="ORF">DWY29_16310</name>
    <name evidence="2" type="ORF">DWY96_07480</name>
    <name evidence="1" type="ORF">ERS852392_01974</name>
</gene>
<evidence type="ECO:0000313" key="2">
    <source>
        <dbReference type="EMBL" id="RGQ50012.1"/>
    </source>
</evidence>
<evidence type="ECO:0000313" key="5">
    <source>
        <dbReference type="Proteomes" id="UP000095395"/>
    </source>
</evidence>
<dbReference type="Proteomes" id="UP000283738">
    <property type="component" value="Unassembled WGS sequence"/>
</dbReference>
<evidence type="ECO:0000313" key="7">
    <source>
        <dbReference type="Proteomes" id="UP000283738"/>
    </source>
</evidence>
<dbReference type="EMBL" id="CYYR01000012">
    <property type="protein sequence ID" value="CUO02799.1"/>
    <property type="molecule type" value="Genomic_DNA"/>
</dbReference>
<proteinExistence type="predicted"/>
<evidence type="ECO:0000313" key="4">
    <source>
        <dbReference type="EMBL" id="RHD03728.1"/>
    </source>
</evidence>
<evidence type="ECO:0000313" key="8">
    <source>
        <dbReference type="Proteomes" id="UP000285820"/>
    </source>
</evidence>
<dbReference type="Proteomes" id="UP000285820">
    <property type="component" value="Unassembled WGS sequence"/>
</dbReference>
<accession>A0A174BRI3</accession>
<dbReference type="Proteomes" id="UP000266391">
    <property type="component" value="Unassembled WGS sequence"/>
</dbReference>
<sequence>MTKISNTGNSFDIWNLLDWSTVNNGEKSKQMQDAVPELKGRKIRIDSLELSKEGMAALRGRVQSMPGRIDMEEMMQMREILPKLKLNPEDDFYWAMREDMQNSLDAIKQSKGNYTLDDLISIRMDAYTRQYNALQKSYEDDSRDIYICDGSNAEGKLQYHKVSKGEDVTFLNQAFDRIADSLGFTANGCESQLKINELFGGQKAPELSLPDNYEEKLSGIMKKAAATYAEQKKNGNNVNATNLALKYLNEDADFSDVMHQLFSNIRPMRILHRNTKLSLFQKAVVKKCMS</sequence>
<protein>
    <submittedName>
        <fullName evidence="1">Uncharacterized protein</fullName>
    </submittedName>
</protein>
<name>A0A174BRI3_9FIRM</name>
<dbReference type="EMBL" id="QRUN01000045">
    <property type="protein sequence ID" value="RGR64192.1"/>
    <property type="molecule type" value="Genomic_DNA"/>
</dbReference>
<dbReference type="RefSeq" id="WP_007884206.1">
    <property type="nucleotide sequence ID" value="NZ_CYYR01000012.1"/>
</dbReference>
<dbReference type="GeneID" id="75164272"/>
<dbReference type="EMBL" id="QSIQ01000010">
    <property type="protein sequence ID" value="RHD03728.1"/>
    <property type="molecule type" value="Genomic_DNA"/>
</dbReference>
<evidence type="ECO:0000313" key="3">
    <source>
        <dbReference type="EMBL" id="RGR64192.1"/>
    </source>
</evidence>
<evidence type="ECO:0000313" key="1">
    <source>
        <dbReference type="EMBL" id="CUO02799.1"/>
    </source>
</evidence>
<reference evidence="6 7" key="2">
    <citation type="submission" date="2018-08" db="EMBL/GenBank/DDBJ databases">
        <title>A genome reference for cultivated species of the human gut microbiota.</title>
        <authorList>
            <person name="Zou Y."/>
            <person name="Xue W."/>
            <person name="Luo G."/>
        </authorList>
    </citation>
    <scope>NUCLEOTIDE SEQUENCE [LARGE SCALE GENOMIC DNA]</scope>
    <source>
        <strain evidence="3 8">AF24-4</strain>
        <strain evidence="2 7">AF28-15</strain>
        <strain evidence="4 6">AM32-8LB</strain>
    </source>
</reference>
<reference evidence="1 5" key="1">
    <citation type="submission" date="2015-09" db="EMBL/GenBank/DDBJ databases">
        <authorList>
            <consortium name="Pathogen Informatics"/>
        </authorList>
    </citation>
    <scope>NUCLEOTIDE SEQUENCE [LARGE SCALE GENOMIC DNA]</scope>
    <source>
        <strain evidence="1 5">2789STDY5608835</strain>
    </source>
</reference>
<dbReference type="EMBL" id="QRTF01000013">
    <property type="protein sequence ID" value="RGQ50012.1"/>
    <property type="molecule type" value="Genomic_DNA"/>
</dbReference>